<accession>A0AA97JHT0</accession>
<proteinExistence type="predicted"/>
<feature type="transmembrane region" description="Helical" evidence="1">
    <location>
        <begin position="29"/>
        <end position="48"/>
    </location>
</feature>
<dbReference type="GeneID" id="129331119"/>
<evidence type="ECO:0000256" key="1">
    <source>
        <dbReference type="SAM" id="Phobius"/>
    </source>
</evidence>
<keyword evidence="1" id="KW-1133">Transmembrane helix</keyword>
<keyword evidence="1" id="KW-0472">Membrane</keyword>
<gene>
    <name evidence="3" type="primary">SMIM44</name>
</gene>
<organism evidence="2 3">
    <name type="scientific">Eublepharis macularius</name>
    <name type="common">Leopard gecko</name>
    <name type="synonym">Cyrtodactylus macularius</name>
    <dbReference type="NCBI Taxonomy" id="481883"/>
    <lineage>
        <taxon>Eukaryota</taxon>
        <taxon>Metazoa</taxon>
        <taxon>Chordata</taxon>
        <taxon>Craniata</taxon>
        <taxon>Vertebrata</taxon>
        <taxon>Euteleostomi</taxon>
        <taxon>Lepidosauria</taxon>
        <taxon>Squamata</taxon>
        <taxon>Bifurcata</taxon>
        <taxon>Gekkota</taxon>
        <taxon>Eublepharidae</taxon>
        <taxon>Eublepharinae</taxon>
        <taxon>Eublepharis</taxon>
    </lineage>
</organism>
<reference evidence="3" key="1">
    <citation type="submission" date="2025-08" db="UniProtKB">
        <authorList>
            <consortium name="RefSeq"/>
        </authorList>
    </citation>
    <scope>IDENTIFICATION</scope>
    <source>
        <tissue evidence="3">Blood</tissue>
    </source>
</reference>
<dbReference type="KEGG" id="emc:129331119"/>
<dbReference type="RefSeq" id="XP_054837446.1">
    <property type="nucleotide sequence ID" value="XM_054981471.1"/>
</dbReference>
<keyword evidence="2" id="KW-1185">Reference proteome</keyword>
<dbReference type="Proteomes" id="UP001190640">
    <property type="component" value="Chromosome 5"/>
</dbReference>
<sequence>MQPQEDDVEEGLLMDFQPPSLDSIRVPHYVLYLLMALIIVVVAAYAIVGNLIDDLVHDFADWAFGLKLEEKKSLEEDSDECRLGTLDNALEWQEDKLSLAVECQDWHVSHALPGMEVSKAPPLPIQLPLVSIQESVDKTSG</sequence>
<dbReference type="AlphaFoldDB" id="A0AA97JHT0"/>
<keyword evidence="1" id="KW-0812">Transmembrane</keyword>
<name>A0AA97JHT0_EUBMA</name>
<evidence type="ECO:0000313" key="3">
    <source>
        <dbReference type="RefSeq" id="XP_054837446.1"/>
    </source>
</evidence>
<protein>
    <submittedName>
        <fullName evidence="3">Small integral membrane protein 44</fullName>
    </submittedName>
</protein>
<dbReference type="CTD" id="122405565"/>
<evidence type="ECO:0000313" key="2">
    <source>
        <dbReference type="Proteomes" id="UP001190640"/>
    </source>
</evidence>